<evidence type="ECO:0000256" key="3">
    <source>
        <dbReference type="ARBA" id="ARBA00023306"/>
    </source>
</evidence>
<evidence type="ECO:0000256" key="2">
    <source>
        <dbReference type="ARBA" id="ARBA00023210"/>
    </source>
</evidence>
<evidence type="ECO:0000313" key="7">
    <source>
        <dbReference type="EMBL" id="MCM1990719.1"/>
    </source>
</evidence>
<dbReference type="PANTHER" id="PTHR34108">
    <property type="entry name" value="SEPTUM SITE-DETERMINING PROTEIN MINC"/>
    <property type="match status" value="1"/>
</dbReference>
<dbReference type="InterPro" id="IPR005526">
    <property type="entry name" value="Septum_form_inhib_MinC_C"/>
</dbReference>
<evidence type="ECO:0000256" key="1">
    <source>
        <dbReference type="ARBA" id="ARBA00022618"/>
    </source>
</evidence>
<evidence type="ECO:0000256" key="5">
    <source>
        <dbReference type="HAMAP-Rule" id="MF_00267"/>
    </source>
</evidence>
<dbReference type="GO" id="GO:0000902">
    <property type="term" value="P:cell morphogenesis"/>
    <property type="evidence" value="ECO:0007669"/>
    <property type="project" value="InterPro"/>
</dbReference>
<evidence type="ECO:0000313" key="8">
    <source>
        <dbReference type="Proteomes" id="UP001056429"/>
    </source>
</evidence>
<dbReference type="GO" id="GO:0000917">
    <property type="term" value="P:division septum assembly"/>
    <property type="evidence" value="ECO:0007669"/>
    <property type="project" value="UniProtKB-KW"/>
</dbReference>
<keyword evidence="1 5" id="KW-0132">Cell division</keyword>
<feature type="domain" description="Septum formation inhibitor MinC C-terminal" evidence="6">
    <location>
        <begin position="103"/>
        <end position="202"/>
    </location>
</feature>
<dbReference type="InterPro" id="IPR013033">
    <property type="entry name" value="MinC"/>
</dbReference>
<reference evidence="7" key="1">
    <citation type="journal article" date="2021" name="mSystems">
        <title>Bacteria and Archaea Synergistically Convert Glycine Betaine to Biogenic Methane in the Formosa Cold Seep of the South China Sea.</title>
        <authorList>
            <person name="Li L."/>
            <person name="Zhang W."/>
            <person name="Zhang S."/>
            <person name="Song L."/>
            <person name="Sun Q."/>
            <person name="Zhang H."/>
            <person name="Xiang H."/>
            <person name="Dong X."/>
        </authorList>
    </citation>
    <scope>NUCLEOTIDE SEQUENCE</scope>
    <source>
        <strain evidence="7">ZWT</strain>
    </source>
</reference>
<dbReference type="InterPro" id="IPR036145">
    <property type="entry name" value="MinC_C_sf"/>
</dbReference>
<dbReference type="GO" id="GO:1901891">
    <property type="term" value="P:regulation of cell septum assembly"/>
    <property type="evidence" value="ECO:0007669"/>
    <property type="project" value="InterPro"/>
</dbReference>
<proteinExistence type="inferred from homology"/>
<dbReference type="Pfam" id="PF03775">
    <property type="entry name" value="MinC_C"/>
    <property type="match status" value="1"/>
</dbReference>
<name>A0A9J6P283_9CLOT</name>
<dbReference type="NCBIfam" id="TIGR01222">
    <property type="entry name" value="minC"/>
    <property type="match status" value="1"/>
</dbReference>
<dbReference type="Proteomes" id="UP001056429">
    <property type="component" value="Unassembled WGS sequence"/>
</dbReference>
<reference evidence="7" key="2">
    <citation type="submission" date="2021-04" db="EMBL/GenBank/DDBJ databases">
        <authorList>
            <person name="Dong X."/>
        </authorList>
    </citation>
    <scope>NUCLEOTIDE SEQUENCE</scope>
    <source>
        <strain evidence="7">ZWT</strain>
    </source>
</reference>
<evidence type="ECO:0000259" key="6">
    <source>
        <dbReference type="Pfam" id="PF03775"/>
    </source>
</evidence>
<protein>
    <recommendedName>
        <fullName evidence="5">Probable septum site-determining protein MinC</fullName>
    </recommendedName>
</protein>
<dbReference type="InterPro" id="IPR016098">
    <property type="entry name" value="CAP/MinC_C"/>
</dbReference>
<comment type="caution">
    <text evidence="7">The sequence shown here is derived from an EMBL/GenBank/DDBJ whole genome shotgun (WGS) entry which is preliminary data.</text>
</comment>
<dbReference type="PANTHER" id="PTHR34108:SF1">
    <property type="entry name" value="SEPTUM SITE-DETERMINING PROTEIN MINC"/>
    <property type="match status" value="1"/>
</dbReference>
<dbReference type="Gene3D" id="2.160.20.70">
    <property type="match status" value="1"/>
</dbReference>
<keyword evidence="2 5" id="KW-0717">Septation</keyword>
<dbReference type="RefSeq" id="WP_250859811.1">
    <property type="nucleotide sequence ID" value="NZ_JAGSOJ010000002.1"/>
</dbReference>
<organism evidence="7 8">
    <name type="scientific">Oceanirhabdus seepicola</name>
    <dbReference type="NCBI Taxonomy" id="2828781"/>
    <lineage>
        <taxon>Bacteria</taxon>
        <taxon>Bacillati</taxon>
        <taxon>Bacillota</taxon>
        <taxon>Clostridia</taxon>
        <taxon>Eubacteriales</taxon>
        <taxon>Clostridiaceae</taxon>
        <taxon>Oceanirhabdus</taxon>
    </lineage>
</organism>
<keyword evidence="8" id="KW-1185">Reference proteome</keyword>
<accession>A0A9J6P283</accession>
<evidence type="ECO:0000256" key="4">
    <source>
        <dbReference type="ARBA" id="ARBA00046874"/>
    </source>
</evidence>
<dbReference type="HAMAP" id="MF_00267">
    <property type="entry name" value="MinC"/>
    <property type="match status" value="1"/>
</dbReference>
<dbReference type="AlphaFoldDB" id="A0A9J6P283"/>
<gene>
    <name evidence="5 7" type="primary">minC</name>
    <name evidence="7" type="ORF">KDK92_13390</name>
</gene>
<sequence length="210" mass="23441">MKPKGITIKGYSEGLNIVINLDAFEDDRHMLHMFKGKLKSSKKFYKNSSLILTTQLSELSDKAINEIKAFLYNELEVKECTFKEFKEVNKKSFSGIYEGRTKFIRKSVRSGQVINYNGNVVIIGDVNPGAEVTAQGNIIVMGSLKGVVHAGCNGNNSAIIAALNMQPTLVRIGEYISRSAEEEFKPSYPEVVKIKNGEIIIEPYLPNKFL</sequence>
<comment type="subunit">
    <text evidence="4 5">Interacts with MinD and FtsZ.</text>
</comment>
<keyword evidence="3 5" id="KW-0131">Cell cycle</keyword>
<dbReference type="EMBL" id="JAGSOJ010000002">
    <property type="protein sequence ID" value="MCM1990719.1"/>
    <property type="molecule type" value="Genomic_DNA"/>
</dbReference>
<comment type="function">
    <text evidence="5">Cell division inhibitor that blocks the formation of polar Z ring septums. Rapidly oscillates between the poles of the cell to destabilize FtsZ filaments that have formed before they mature into polar Z rings. Prevents FtsZ polymerization.</text>
</comment>
<comment type="similarity">
    <text evidence="5">Belongs to the MinC family.</text>
</comment>
<dbReference type="SUPFAM" id="SSF63848">
    <property type="entry name" value="Cell-division inhibitor MinC, C-terminal domain"/>
    <property type="match status" value="1"/>
</dbReference>